<feature type="coiled-coil region" evidence="1">
    <location>
        <begin position="92"/>
        <end position="157"/>
    </location>
</feature>
<evidence type="ECO:0000256" key="1">
    <source>
        <dbReference type="SAM" id="Coils"/>
    </source>
</evidence>
<evidence type="ECO:0000256" key="2">
    <source>
        <dbReference type="SAM" id="SignalP"/>
    </source>
</evidence>
<sequence length="282" mass="32390">MKALKYLAAVVMATAMFSCGQNSKTGQTEADSLRSELELKQKEMDELLTTINFVQDGFDQIDQMEGRIDMAMGDAGTTSDRSRIESQMNFIITRMKENRDRIEQLNKMLRDSKNVSAQTKKTVEMLTRQLQEKEAALVEMQKELEAKNIKIAELDSAVTTLSSRVGDLESDNQNKDKVIDAQDKIVNRAWYVFGTKKELRAHKILDDGEVLQNQDFDKDYFTEIDIREFKELPLQSRRATIETSHPAGSYELTKDSKGYYVLKITDPVRFWEVSRYLVVTVK</sequence>
<evidence type="ECO:0000313" key="3">
    <source>
        <dbReference type="EMBL" id="HJD52981.1"/>
    </source>
</evidence>
<dbReference type="EMBL" id="DWUP01000094">
    <property type="protein sequence ID" value="HJD52981.1"/>
    <property type="molecule type" value="Genomic_DNA"/>
</dbReference>
<name>A0A9D2UIK0_9BACT</name>
<gene>
    <name evidence="3" type="ORF">IAA93_04575</name>
</gene>
<keyword evidence="1" id="KW-0175">Coiled coil</keyword>
<feature type="chain" id="PRO_5039568581" description="Chromosome partition protein Smc" evidence="2">
    <location>
        <begin position="21"/>
        <end position="282"/>
    </location>
</feature>
<proteinExistence type="predicted"/>
<accession>A0A9D2UIK0</accession>
<dbReference type="PROSITE" id="PS51257">
    <property type="entry name" value="PROKAR_LIPOPROTEIN"/>
    <property type="match status" value="1"/>
</dbReference>
<organism evidence="3 4">
    <name type="scientific">Candidatus Avibacteroides avistercoris</name>
    <dbReference type="NCBI Taxonomy" id="2840690"/>
    <lineage>
        <taxon>Bacteria</taxon>
        <taxon>Pseudomonadati</taxon>
        <taxon>Bacteroidota</taxon>
        <taxon>Bacteroidia</taxon>
        <taxon>Bacteroidales</taxon>
        <taxon>Bacteroidaceae</taxon>
        <taxon>Bacteroidaceae incertae sedis</taxon>
        <taxon>Candidatus Avibacteroides</taxon>
    </lineage>
</organism>
<reference evidence="3" key="1">
    <citation type="journal article" date="2021" name="PeerJ">
        <title>Extensive microbial diversity within the chicken gut microbiome revealed by metagenomics and culture.</title>
        <authorList>
            <person name="Gilroy R."/>
            <person name="Ravi A."/>
            <person name="Getino M."/>
            <person name="Pursley I."/>
            <person name="Horton D.L."/>
            <person name="Alikhan N.F."/>
            <person name="Baker D."/>
            <person name="Gharbi K."/>
            <person name="Hall N."/>
            <person name="Watson M."/>
            <person name="Adriaenssens E.M."/>
            <person name="Foster-Nyarko E."/>
            <person name="Jarju S."/>
            <person name="Secka A."/>
            <person name="Antonio M."/>
            <person name="Oren A."/>
            <person name="Chaudhuri R.R."/>
            <person name="La Ragione R."/>
            <person name="Hildebrand F."/>
            <person name="Pallen M.J."/>
        </authorList>
    </citation>
    <scope>NUCLEOTIDE SEQUENCE</scope>
    <source>
        <strain evidence="3">MalCec1-1739</strain>
    </source>
</reference>
<comment type="caution">
    <text evidence="3">The sequence shown here is derived from an EMBL/GenBank/DDBJ whole genome shotgun (WGS) entry which is preliminary data.</text>
</comment>
<dbReference type="Proteomes" id="UP000787625">
    <property type="component" value="Unassembled WGS sequence"/>
</dbReference>
<evidence type="ECO:0000313" key="4">
    <source>
        <dbReference type="Proteomes" id="UP000787625"/>
    </source>
</evidence>
<feature type="signal peptide" evidence="2">
    <location>
        <begin position="1"/>
        <end position="20"/>
    </location>
</feature>
<reference evidence="3" key="2">
    <citation type="submission" date="2021-04" db="EMBL/GenBank/DDBJ databases">
        <authorList>
            <person name="Gilroy R."/>
        </authorList>
    </citation>
    <scope>NUCLEOTIDE SEQUENCE</scope>
    <source>
        <strain evidence="3">MalCec1-1739</strain>
    </source>
</reference>
<protein>
    <recommendedName>
        <fullName evidence="5">Chromosome partition protein Smc</fullName>
    </recommendedName>
</protein>
<evidence type="ECO:0008006" key="5">
    <source>
        <dbReference type="Google" id="ProtNLM"/>
    </source>
</evidence>
<dbReference type="AlphaFoldDB" id="A0A9D2UIK0"/>
<keyword evidence="2" id="KW-0732">Signal</keyword>